<comment type="caution">
    <text evidence="1">The sequence shown here is derived from an EMBL/GenBank/DDBJ whole genome shotgun (WGS) entry which is preliminary data.</text>
</comment>
<dbReference type="Proteomes" id="UP001595758">
    <property type="component" value="Unassembled WGS sequence"/>
</dbReference>
<sequence length="93" mass="10534">MDHINFEKLTEMGKKAQEPFQELAALGVQTLQNINYVKPGDVKSPEELVEQQIKVAVENGHLALDYLQKSFRIVEKAMLSAVQDVKKKTEAKH</sequence>
<reference evidence="2" key="1">
    <citation type="journal article" date="2019" name="Int. J. Syst. Evol. Microbiol.">
        <title>The Global Catalogue of Microorganisms (GCM) 10K type strain sequencing project: providing services to taxonomists for standard genome sequencing and annotation.</title>
        <authorList>
            <consortium name="The Broad Institute Genomics Platform"/>
            <consortium name="The Broad Institute Genome Sequencing Center for Infectious Disease"/>
            <person name="Wu L."/>
            <person name="Ma J."/>
        </authorList>
    </citation>
    <scope>NUCLEOTIDE SEQUENCE [LARGE SCALE GENOMIC DNA]</scope>
    <source>
        <strain evidence="2">CCUG 59858</strain>
    </source>
</reference>
<evidence type="ECO:0000313" key="2">
    <source>
        <dbReference type="Proteomes" id="UP001595758"/>
    </source>
</evidence>
<name>A0ABV8CES3_9GAMM</name>
<evidence type="ECO:0000313" key="1">
    <source>
        <dbReference type="EMBL" id="MFC3908839.1"/>
    </source>
</evidence>
<keyword evidence="2" id="KW-1185">Reference proteome</keyword>
<protein>
    <submittedName>
        <fullName evidence="1">Phasin family protein</fullName>
    </submittedName>
</protein>
<gene>
    <name evidence="1" type="ORF">ACFORL_07085</name>
</gene>
<dbReference type="EMBL" id="JBHSAB010000014">
    <property type="protein sequence ID" value="MFC3908839.1"/>
    <property type="molecule type" value="Genomic_DNA"/>
</dbReference>
<dbReference type="RefSeq" id="WP_382342503.1">
    <property type="nucleotide sequence ID" value="NZ_JBHSAB010000014.1"/>
</dbReference>
<organism evidence="1 2">
    <name type="scientific">Legionella dresdenensis</name>
    <dbReference type="NCBI Taxonomy" id="450200"/>
    <lineage>
        <taxon>Bacteria</taxon>
        <taxon>Pseudomonadati</taxon>
        <taxon>Pseudomonadota</taxon>
        <taxon>Gammaproteobacteria</taxon>
        <taxon>Legionellales</taxon>
        <taxon>Legionellaceae</taxon>
        <taxon>Legionella</taxon>
    </lineage>
</organism>
<accession>A0ABV8CES3</accession>
<proteinExistence type="predicted"/>